<proteinExistence type="predicted"/>
<dbReference type="SUPFAM" id="SSF56059">
    <property type="entry name" value="Glutathione synthetase ATP-binding domain-like"/>
    <property type="match status" value="1"/>
</dbReference>
<organism evidence="2 3">
    <name type="scientific">Enterococcus faecalis</name>
    <name type="common">Streptococcus faecalis</name>
    <dbReference type="NCBI Taxonomy" id="1351"/>
    <lineage>
        <taxon>Bacteria</taxon>
        <taxon>Bacillati</taxon>
        <taxon>Bacillota</taxon>
        <taxon>Bacilli</taxon>
        <taxon>Lactobacillales</taxon>
        <taxon>Enterococcaceae</taxon>
        <taxon>Enterococcus</taxon>
    </lineage>
</organism>
<feature type="domain" description="Pyruvate phosphate dikinase AMP/ATP-binding" evidence="1">
    <location>
        <begin position="17"/>
        <end position="76"/>
    </location>
</feature>
<evidence type="ECO:0000313" key="3">
    <source>
        <dbReference type="Proteomes" id="UP000305511"/>
    </source>
</evidence>
<keyword evidence="2" id="KW-0808">Transferase</keyword>
<dbReference type="RefSeq" id="WP_276606797.1">
    <property type="nucleotide sequence ID" value="NZ_SIYF01000436.1"/>
</dbReference>
<sequence length="94" mass="10449">MKKFIYSFNETHNEGKETLGGKGANLAEMTRLGLPIPQGFTITTRCCMDYLADATFFEEHLQSEILKAVKNLETETGKSFTADNEILLVSVRSG</sequence>
<dbReference type="InterPro" id="IPR010121">
    <property type="entry name" value="Pyruvate_phosphate_dikinase"/>
</dbReference>
<accession>A0A4U3L4K5</accession>
<dbReference type="Pfam" id="PF01326">
    <property type="entry name" value="PPDK_N"/>
    <property type="match status" value="1"/>
</dbReference>
<keyword evidence="2" id="KW-0670">Pyruvate</keyword>
<dbReference type="InterPro" id="IPR013815">
    <property type="entry name" value="ATP_grasp_subdomain_1"/>
</dbReference>
<protein>
    <submittedName>
        <fullName evidence="2">Pyruvate, phosphate dikinase</fullName>
    </submittedName>
</protein>
<dbReference type="InterPro" id="IPR002192">
    <property type="entry name" value="PPDK_AMP/ATP-bd"/>
</dbReference>
<keyword evidence="2" id="KW-0418">Kinase</keyword>
<dbReference type="AlphaFoldDB" id="A0A4U3L4K5"/>
<comment type="caution">
    <text evidence="2">The sequence shown here is derived from an EMBL/GenBank/DDBJ whole genome shotgun (WGS) entry which is preliminary data.</text>
</comment>
<dbReference type="PANTHER" id="PTHR22931">
    <property type="entry name" value="PHOSPHOENOLPYRUVATE DIKINASE-RELATED"/>
    <property type="match status" value="1"/>
</dbReference>
<reference evidence="2 3" key="1">
    <citation type="submission" date="2019-02" db="EMBL/GenBank/DDBJ databases">
        <title>Bacteria dissemination in different level of health care in South Africa: the effectiveness of infections prevention and control.</title>
        <authorList>
            <person name="Shobo C."/>
            <person name="Amoako D.G."/>
            <person name="Allam M."/>
            <person name="Ismail A."/>
            <person name="Bester L.A."/>
            <person name="Essack S.Y."/>
        </authorList>
    </citation>
    <scope>NUCLEOTIDE SEQUENCE [LARGE SCALE GENOMIC DNA]</scope>
    <source>
        <strain evidence="2 3">2SIL2</strain>
    </source>
</reference>
<dbReference type="GO" id="GO:0016301">
    <property type="term" value="F:kinase activity"/>
    <property type="evidence" value="ECO:0007669"/>
    <property type="project" value="UniProtKB-KW"/>
</dbReference>
<evidence type="ECO:0000259" key="1">
    <source>
        <dbReference type="Pfam" id="PF01326"/>
    </source>
</evidence>
<dbReference type="EMBL" id="SIYF01000436">
    <property type="protein sequence ID" value="TKK70121.1"/>
    <property type="molecule type" value="Genomic_DNA"/>
</dbReference>
<dbReference type="Gene3D" id="3.30.1490.20">
    <property type="entry name" value="ATP-grasp fold, A domain"/>
    <property type="match status" value="1"/>
</dbReference>
<dbReference type="GO" id="GO:0005524">
    <property type="term" value="F:ATP binding"/>
    <property type="evidence" value="ECO:0007669"/>
    <property type="project" value="InterPro"/>
</dbReference>
<dbReference type="Proteomes" id="UP000305511">
    <property type="component" value="Unassembled WGS sequence"/>
</dbReference>
<dbReference type="PANTHER" id="PTHR22931:SF9">
    <property type="entry name" value="PYRUVATE, PHOSPHATE DIKINASE 1, CHLOROPLASTIC"/>
    <property type="match status" value="1"/>
</dbReference>
<dbReference type="GO" id="GO:0050242">
    <property type="term" value="F:pyruvate, phosphate dikinase activity"/>
    <property type="evidence" value="ECO:0007669"/>
    <property type="project" value="InterPro"/>
</dbReference>
<feature type="non-terminal residue" evidence="2">
    <location>
        <position position="94"/>
    </location>
</feature>
<gene>
    <name evidence="2" type="ORF">EY666_15150</name>
</gene>
<evidence type="ECO:0000313" key="2">
    <source>
        <dbReference type="EMBL" id="TKK70121.1"/>
    </source>
</evidence>
<name>A0A4U3L4K5_ENTFL</name>